<feature type="region of interest" description="Disordered" evidence="6">
    <location>
        <begin position="25"/>
        <end position="96"/>
    </location>
</feature>
<dbReference type="PROSITE" id="PS00194">
    <property type="entry name" value="THIOREDOXIN_1"/>
    <property type="match status" value="1"/>
</dbReference>
<dbReference type="SUPFAM" id="SSF52833">
    <property type="entry name" value="Thioredoxin-like"/>
    <property type="match status" value="1"/>
</dbReference>
<keyword evidence="3" id="KW-0735">Signal-anchor</keyword>
<dbReference type="Pfam" id="PF00578">
    <property type="entry name" value="AhpC-TSA"/>
    <property type="match status" value="1"/>
</dbReference>
<accession>A0ABV8KE76</accession>
<dbReference type="RefSeq" id="WP_377541278.1">
    <property type="nucleotide sequence ID" value="NZ_JBHSBN010000001.1"/>
</dbReference>
<dbReference type="PANTHER" id="PTHR42852:SF6">
    <property type="entry name" value="THIOL:DISULFIDE INTERCHANGE PROTEIN DSBE"/>
    <property type="match status" value="1"/>
</dbReference>
<evidence type="ECO:0000256" key="3">
    <source>
        <dbReference type="ARBA" id="ARBA00022968"/>
    </source>
</evidence>
<gene>
    <name evidence="8" type="ORF">ACFOX0_00150</name>
</gene>
<dbReference type="EMBL" id="JBHSBN010000001">
    <property type="protein sequence ID" value="MFC4104350.1"/>
    <property type="molecule type" value="Genomic_DNA"/>
</dbReference>
<dbReference type="InterPro" id="IPR050553">
    <property type="entry name" value="Thioredoxin_ResA/DsbE_sf"/>
</dbReference>
<evidence type="ECO:0000256" key="5">
    <source>
        <dbReference type="ARBA" id="ARBA00023284"/>
    </source>
</evidence>
<dbReference type="CDD" id="cd02966">
    <property type="entry name" value="TlpA_like_family"/>
    <property type="match status" value="1"/>
</dbReference>
<dbReference type="InterPro" id="IPR000866">
    <property type="entry name" value="AhpC/TSA"/>
</dbReference>
<dbReference type="PROSITE" id="PS51257">
    <property type="entry name" value="PROKAR_LIPOPROTEIN"/>
    <property type="match status" value="1"/>
</dbReference>
<evidence type="ECO:0000313" key="9">
    <source>
        <dbReference type="Proteomes" id="UP001595868"/>
    </source>
</evidence>
<dbReference type="Proteomes" id="UP001595868">
    <property type="component" value="Unassembled WGS sequence"/>
</dbReference>
<evidence type="ECO:0000259" key="7">
    <source>
        <dbReference type="PROSITE" id="PS51352"/>
    </source>
</evidence>
<comment type="caution">
    <text evidence="8">The sequence shown here is derived from an EMBL/GenBank/DDBJ whole genome shotgun (WGS) entry which is preliminary data.</text>
</comment>
<comment type="subcellular location">
    <subcellularLocation>
        <location evidence="1">Cell envelope</location>
    </subcellularLocation>
</comment>
<evidence type="ECO:0000256" key="2">
    <source>
        <dbReference type="ARBA" id="ARBA00022748"/>
    </source>
</evidence>
<dbReference type="PROSITE" id="PS51352">
    <property type="entry name" value="THIOREDOXIN_2"/>
    <property type="match status" value="1"/>
</dbReference>
<dbReference type="PANTHER" id="PTHR42852">
    <property type="entry name" value="THIOL:DISULFIDE INTERCHANGE PROTEIN DSBE"/>
    <property type="match status" value="1"/>
</dbReference>
<evidence type="ECO:0000313" key="8">
    <source>
        <dbReference type="EMBL" id="MFC4104350.1"/>
    </source>
</evidence>
<dbReference type="Gene3D" id="3.40.30.10">
    <property type="entry name" value="Glutaredoxin"/>
    <property type="match status" value="1"/>
</dbReference>
<feature type="domain" description="Thioredoxin" evidence="7">
    <location>
        <begin position="96"/>
        <end position="234"/>
    </location>
</feature>
<name>A0ABV8KE76_9ACTN</name>
<evidence type="ECO:0000256" key="4">
    <source>
        <dbReference type="ARBA" id="ARBA00023157"/>
    </source>
</evidence>
<dbReference type="InterPro" id="IPR036249">
    <property type="entry name" value="Thioredoxin-like_sf"/>
</dbReference>
<keyword evidence="2" id="KW-0201">Cytochrome c-type biogenesis</keyword>
<feature type="compositionally biased region" description="Low complexity" evidence="6">
    <location>
        <begin position="49"/>
        <end position="71"/>
    </location>
</feature>
<dbReference type="InterPro" id="IPR017937">
    <property type="entry name" value="Thioredoxin_CS"/>
</dbReference>
<evidence type="ECO:0000256" key="6">
    <source>
        <dbReference type="SAM" id="MobiDB-lite"/>
    </source>
</evidence>
<dbReference type="InterPro" id="IPR013766">
    <property type="entry name" value="Thioredoxin_domain"/>
</dbReference>
<keyword evidence="9" id="KW-1185">Reference proteome</keyword>
<evidence type="ECO:0000256" key="1">
    <source>
        <dbReference type="ARBA" id="ARBA00004196"/>
    </source>
</evidence>
<proteinExistence type="predicted"/>
<protein>
    <submittedName>
        <fullName evidence="8">TlpA family protein disulfide reductase</fullName>
    </submittedName>
</protein>
<reference evidence="9" key="1">
    <citation type="journal article" date="2019" name="Int. J. Syst. Evol. Microbiol.">
        <title>The Global Catalogue of Microorganisms (GCM) 10K type strain sequencing project: providing services to taxonomists for standard genome sequencing and annotation.</title>
        <authorList>
            <consortium name="The Broad Institute Genomics Platform"/>
            <consortium name="The Broad Institute Genome Sequencing Center for Infectious Disease"/>
            <person name="Wu L."/>
            <person name="Ma J."/>
        </authorList>
    </citation>
    <scope>NUCLEOTIDE SEQUENCE [LARGE SCALE GENOMIC DNA]</scope>
    <source>
        <strain evidence="9">2902at01</strain>
    </source>
</reference>
<keyword evidence="3" id="KW-0812">Transmembrane</keyword>
<keyword evidence="4" id="KW-1015">Disulfide bond</keyword>
<sequence length="238" mass="24191">MNRPLAGLLLPLLLLVGACDGTPPRPAAGPTSAAPFADCTTLARPPGPSTSGSAQPGSSGSAGPTQAGSAQPGPTQPSPAQPGSGAAGGPAGDAAAGTVTRLPDLRLPCFTGGAPVGLAELPGPAVINLWASWCPPCRKELPAFQRLAVRAGDRLHVLGVDTRDDRAAAESLATDFGLTYPTLFDPDERLRRALARTALPVTLFVDGQGRVRHVDNTGALTDDTLAALVERHLDVPVR</sequence>
<organism evidence="8 9">
    <name type="scientific">Micromonospora zhanjiangensis</name>
    <dbReference type="NCBI Taxonomy" id="1522057"/>
    <lineage>
        <taxon>Bacteria</taxon>
        <taxon>Bacillati</taxon>
        <taxon>Actinomycetota</taxon>
        <taxon>Actinomycetes</taxon>
        <taxon>Micromonosporales</taxon>
        <taxon>Micromonosporaceae</taxon>
        <taxon>Micromonospora</taxon>
    </lineage>
</organism>
<keyword evidence="5" id="KW-0676">Redox-active center</keyword>